<feature type="repeat" description="NHL" evidence="7">
    <location>
        <begin position="667"/>
        <end position="710"/>
    </location>
</feature>
<dbReference type="PANTHER" id="PTHR24104:SF25">
    <property type="entry name" value="PROTEIN LIN-41"/>
    <property type="match status" value="1"/>
</dbReference>
<name>A0A0N5AF22_9BILA</name>
<evidence type="ECO:0000256" key="2">
    <source>
        <dbReference type="ARBA" id="ARBA00022737"/>
    </source>
</evidence>
<dbReference type="SUPFAM" id="SSF101898">
    <property type="entry name" value="NHL repeat"/>
    <property type="match status" value="1"/>
</dbReference>
<accession>A0A0N5AF22</accession>
<dbReference type="PROSITE" id="PS51125">
    <property type="entry name" value="NHL"/>
    <property type="match status" value="4"/>
</dbReference>
<dbReference type="FunFam" id="2.120.10.30:FF:000037">
    <property type="entry name" value="Uncharacterized protein, isoform E"/>
    <property type="match status" value="1"/>
</dbReference>
<sequence>MEDRQSDVPSTSNLLLRCENTSVSSSMPTSFSSASQLFLEPGVSGLPSSENVIQAKCPSCNKEYPSYSFVELPCRHRFCNRCATACDRNQLCSLCMKDFSIYSLSNRLPVFQLFPETSSSVSSLSVDMSSSIWKPLTPRSIPRTEFRPPTLFCGSPSSVVPSSKQQQLSTSTSDNGSYGGRQMLSAVSKITSSNTVYSIFTMASKEDLNWNPVSETDISSNFDFALPKCTVCDERNSFGTVRCIQCGDTLCNECVVAHNRVRMTRDHNLVSLESLYPGMGVPIQSPLKNDNVRREEPGNEICESHDLMVICTCVSCGGANLCKLCIYSHAKHQIVPFGDLRSSFNSLLSSTKHDQKDVEDALVTVRRMADRVEASVQAVGRELRSVAHLLISAIEDRKRILMQKVDTIRQSKLGTLQVQSERISTRLASINEALQNAQSLSLSDDVNDSQIRSAFEALLSVLREPRLILVPSETDQIRFIQPDAAFVNKVRNMGNVDSGPCARTSHIIGEGYKRAIRDRTSTIIVQLRDACGDICASTSDVNISAVCLNPNDQEVQTHIVDREPGVYAISYYPIDEGDHLLDVRLRGVSISGCPAVVRVRKGRNYAAIARNGPLFSFGGEGSEDGKLCRPWGICCDLKGRIIVADRSNNRIQANIISFIFDKDGAFLMKFGSPGSRPGQFDRPAGIAVNSLNEIVVADKDNHRIQVFNESGTFLLKFGERGRSPGTFNYPWGVAVNAYNEIAVSDTRNRRVQIFSAQGQYLRKFGFDSAVCYKNLDSPRGVCYMHDGQLLISDFNNHRLVLTSPRSSNEFKCYGSEGQAEGFFCRPQGIAMDNEGHILVCDSRNNRVQVLNADDFRCIASFGGSASPKSSSPQQTGITSKGSAPVDNYFGVNMTNKLPSSSADTAIPMLDRPTDVCVSPDGLIYVVEFGSNYIRVY</sequence>
<feature type="repeat" description="NHL" evidence="7">
    <location>
        <begin position="614"/>
        <end position="663"/>
    </location>
</feature>
<evidence type="ECO:0000256" key="4">
    <source>
        <dbReference type="ARBA" id="ARBA00022833"/>
    </source>
</evidence>
<dbReference type="Pfam" id="PF00630">
    <property type="entry name" value="Filamin"/>
    <property type="match status" value="1"/>
</dbReference>
<dbReference type="InterPro" id="IPR001258">
    <property type="entry name" value="NHL_repeat"/>
</dbReference>
<feature type="repeat" description="Filamin" evidence="6">
    <location>
        <begin position="509"/>
        <end position="599"/>
    </location>
</feature>
<keyword evidence="4" id="KW-0862">Zinc</keyword>
<dbReference type="GO" id="GO:0043161">
    <property type="term" value="P:proteasome-mediated ubiquitin-dependent protein catabolic process"/>
    <property type="evidence" value="ECO:0007669"/>
    <property type="project" value="TreeGrafter"/>
</dbReference>
<evidence type="ECO:0000256" key="8">
    <source>
        <dbReference type="SAM" id="MobiDB-lite"/>
    </source>
</evidence>
<feature type="repeat" description="NHL" evidence="7">
    <location>
        <begin position="714"/>
        <end position="757"/>
    </location>
</feature>
<dbReference type="SMART" id="SM00336">
    <property type="entry name" value="BBOX"/>
    <property type="match status" value="2"/>
</dbReference>
<dbReference type="Pfam" id="PF01436">
    <property type="entry name" value="NHL"/>
    <property type="match status" value="5"/>
</dbReference>
<keyword evidence="2" id="KW-0677">Repeat</keyword>
<dbReference type="InterPro" id="IPR001841">
    <property type="entry name" value="Znf_RING"/>
</dbReference>
<organism evidence="11 12">
    <name type="scientific">Syphacia muris</name>
    <dbReference type="NCBI Taxonomy" id="451379"/>
    <lineage>
        <taxon>Eukaryota</taxon>
        <taxon>Metazoa</taxon>
        <taxon>Ecdysozoa</taxon>
        <taxon>Nematoda</taxon>
        <taxon>Chromadorea</taxon>
        <taxon>Rhabditida</taxon>
        <taxon>Spirurina</taxon>
        <taxon>Oxyuridomorpha</taxon>
        <taxon>Oxyuroidea</taxon>
        <taxon>Oxyuridae</taxon>
        <taxon>Syphacia</taxon>
    </lineage>
</organism>
<dbReference type="PROSITE" id="PS00518">
    <property type="entry name" value="ZF_RING_1"/>
    <property type="match status" value="1"/>
</dbReference>
<feature type="repeat" description="NHL" evidence="7">
    <location>
        <begin position="814"/>
        <end position="853"/>
    </location>
</feature>
<dbReference type="InterPro" id="IPR013783">
    <property type="entry name" value="Ig-like_fold"/>
</dbReference>
<feature type="region of interest" description="Disordered" evidence="8">
    <location>
        <begin position="863"/>
        <end position="882"/>
    </location>
</feature>
<evidence type="ECO:0000259" key="9">
    <source>
        <dbReference type="PROSITE" id="PS50089"/>
    </source>
</evidence>
<dbReference type="SUPFAM" id="SSF81296">
    <property type="entry name" value="E set domains"/>
    <property type="match status" value="1"/>
</dbReference>
<dbReference type="InterPro" id="IPR001298">
    <property type="entry name" value="Filamin/ABP280_rpt"/>
</dbReference>
<evidence type="ECO:0000256" key="6">
    <source>
        <dbReference type="PROSITE-ProRule" id="PRU00087"/>
    </source>
</evidence>
<evidence type="ECO:0000256" key="1">
    <source>
        <dbReference type="ARBA" id="ARBA00022723"/>
    </source>
</evidence>
<dbReference type="GO" id="GO:0008270">
    <property type="term" value="F:zinc ion binding"/>
    <property type="evidence" value="ECO:0007669"/>
    <property type="project" value="UniProtKB-KW"/>
</dbReference>
<dbReference type="Gene3D" id="2.60.40.10">
    <property type="entry name" value="Immunoglobulins"/>
    <property type="match status" value="1"/>
</dbReference>
<proteinExistence type="predicted"/>
<evidence type="ECO:0000256" key="5">
    <source>
        <dbReference type="PROSITE-ProRule" id="PRU00024"/>
    </source>
</evidence>
<dbReference type="STRING" id="451379.A0A0N5AF22"/>
<dbReference type="InterPro" id="IPR017907">
    <property type="entry name" value="Znf_RING_CS"/>
</dbReference>
<dbReference type="WBParaSite" id="SMUV_0000285501-mRNA-1">
    <property type="protein sequence ID" value="SMUV_0000285501-mRNA-1"/>
    <property type="gene ID" value="SMUV_0000285501"/>
</dbReference>
<evidence type="ECO:0000259" key="10">
    <source>
        <dbReference type="PROSITE" id="PS50119"/>
    </source>
</evidence>
<dbReference type="Gene3D" id="2.120.10.30">
    <property type="entry name" value="TolB, C-terminal domain"/>
    <property type="match status" value="2"/>
</dbReference>
<dbReference type="InterPro" id="IPR017868">
    <property type="entry name" value="Filamin/ABP280_repeat-like"/>
</dbReference>
<feature type="compositionally biased region" description="Low complexity" evidence="8">
    <location>
        <begin position="863"/>
        <end position="872"/>
    </location>
</feature>
<dbReference type="CDD" id="cd14954">
    <property type="entry name" value="NHL_TRIM71_like"/>
    <property type="match status" value="1"/>
</dbReference>
<feature type="region of interest" description="Disordered" evidence="8">
    <location>
        <begin position="154"/>
        <end position="177"/>
    </location>
</feature>
<dbReference type="GO" id="GO:0061630">
    <property type="term" value="F:ubiquitin protein ligase activity"/>
    <property type="evidence" value="ECO:0007669"/>
    <property type="project" value="TreeGrafter"/>
</dbReference>
<dbReference type="Proteomes" id="UP000046393">
    <property type="component" value="Unplaced"/>
</dbReference>
<evidence type="ECO:0000256" key="7">
    <source>
        <dbReference type="PROSITE-ProRule" id="PRU00504"/>
    </source>
</evidence>
<keyword evidence="3 5" id="KW-0863">Zinc-finger</keyword>
<dbReference type="PROSITE" id="PS50194">
    <property type="entry name" value="FILAMIN_REPEAT"/>
    <property type="match status" value="1"/>
</dbReference>
<keyword evidence="11" id="KW-1185">Reference proteome</keyword>
<dbReference type="InterPro" id="IPR011042">
    <property type="entry name" value="6-blade_b-propeller_TolB-like"/>
</dbReference>
<feature type="compositionally biased region" description="Low complexity" evidence="8">
    <location>
        <begin position="155"/>
        <end position="173"/>
    </location>
</feature>
<dbReference type="InterPro" id="IPR050952">
    <property type="entry name" value="TRIM-NHL_E3_ligases"/>
</dbReference>
<feature type="domain" description="B box-type" evidence="10">
    <location>
        <begin position="227"/>
        <end position="272"/>
    </location>
</feature>
<evidence type="ECO:0000256" key="3">
    <source>
        <dbReference type="ARBA" id="ARBA00022771"/>
    </source>
</evidence>
<reference evidence="12" key="1">
    <citation type="submission" date="2017-02" db="UniProtKB">
        <authorList>
            <consortium name="WormBaseParasite"/>
        </authorList>
    </citation>
    <scope>IDENTIFICATION</scope>
</reference>
<evidence type="ECO:0000313" key="12">
    <source>
        <dbReference type="WBParaSite" id="SMUV_0000285501-mRNA-1"/>
    </source>
</evidence>
<dbReference type="InterPro" id="IPR000315">
    <property type="entry name" value="Znf_B-box"/>
</dbReference>
<dbReference type="GO" id="GO:0000209">
    <property type="term" value="P:protein polyubiquitination"/>
    <property type="evidence" value="ECO:0007669"/>
    <property type="project" value="TreeGrafter"/>
</dbReference>
<dbReference type="PROSITE" id="PS50089">
    <property type="entry name" value="ZF_RING_2"/>
    <property type="match status" value="1"/>
</dbReference>
<feature type="domain" description="RING-type" evidence="9">
    <location>
        <begin position="57"/>
        <end position="95"/>
    </location>
</feature>
<keyword evidence="1" id="KW-0479">Metal-binding</keyword>
<dbReference type="PROSITE" id="PS50119">
    <property type="entry name" value="ZF_BBOX"/>
    <property type="match status" value="1"/>
</dbReference>
<dbReference type="PANTHER" id="PTHR24104">
    <property type="entry name" value="E3 UBIQUITIN-PROTEIN LIGASE NHLRC1-RELATED"/>
    <property type="match status" value="1"/>
</dbReference>
<dbReference type="SMART" id="SM00557">
    <property type="entry name" value="IG_FLMN"/>
    <property type="match status" value="1"/>
</dbReference>
<dbReference type="InterPro" id="IPR014756">
    <property type="entry name" value="Ig_E-set"/>
</dbReference>
<dbReference type="AlphaFoldDB" id="A0A0N5AF22"/>
<evidence type="ECO:0000313" key="11">
    <source>
        <dbReference type="Proteomes" id="UP000046393"/>
    </source>
</evidence>
<protein>
    <submittedName>
        <fullName evidence="12">B box-type domain-containing protein</fullName>
    </submittedName>
</protein>